<proteinExistence type="predicted"/>
<comment type="caution">
    <text evidence="3">The sequence shown here is derived from an EMBL/GenBank/DDBJ whole genome shotgun (WGS) entry which is preliminary data.</text>
</comment>
<feature type="compositionally biased region" description="Pro residues" evidence="1">
    <location>
        <begin position="101"/>
        <end position="115"/>
    </location>
</feature>
<accession>A0A1F7WI75</accession>
<feature type="compositionally biased region" description="Low complexity" evidence="1">
    <location>
        <begin position="66"/>
        <end position="100"/>
    </location>
</feature>
<dbReference type="STRING" id="1802471.A2115_00775"/>
<sequence>MGRKSLISGFASIIFLLVGLAVSSILILMGLTRSSENITGVKDAIQKIQEIKKGQLPTGIPESLLPSPTSTQNTQTSPNPTNQSTGTSVATPTPTDTSSPTPTPPPTKTPTPTPKPGGGNNPGGGNGSFVGG</sequence>
<feature type="transmembrane region" description="Helical" evidence="2">
    <location>
        <begin position="6"/>
        <end position="28"/>
    </location>
</feature>
<feature type="region of interest" description="Disordered" evidence="1">
    <location>
        <begin position="53"/>
        <end position="132"/>
    </location>
</feature>
<keyword evidence="2" id="KW-0812">Transmembrane</keyword>
<gene>
    <name evidence="3" type="ORF">A2115_00775</name>
</gene>
<evidence type="ECO:0000313" key="3">
    <source>
        <dbReference type="EMBL" id="OGM02503.1"/>
    </source>
</evidence>
<evidence type="ECO:0000256" key="2">
    <source>
        <dbReference type="SAM" id="Phobius"/>
    </source>
</evidence>
<dbReference type="Proteomes" id="UP000176198">
    <property type="component" value="Unassembled WGS sequence"/>
</dbReference>
<feature type="compositionally biased region" description="Gly residues" evidence="1">
    <location>
        <begin position="116"/>
        <end position="132"/>
    </location>
</feature>
<evidence type="ECO:0000256" key="1">
    <source>
        <dbReference type="SAM" id="MobiDB-lite"/>
    </source>
</evidence>
<organism evidence="3 4">
    <name type="scientific">Candidatus Woesebacteria bacterium GWA1_41_8</name>
    <dbReference type="NCBI Taxonomy" id="1802471"/>
    <lineage>
        <taxon>Bacteria</taxon>
        <taxon>Candidatus Woeseibacteriota</taxon>
    </lineage>
</organism>
<name>A0A1F7WI75_9BACT</name>
<keyword evidence="2" id="KW-0472">Membrane</keyword>
<dbReference type="AlphaFoldDB" id="A0A1F7WI75"/>
<keyword evidence="2" id="KW-1133">Transmembrane helix</keyword>
<protein>
    <submittedName>
        <fullName evidence="3">Uncharacterized protein</fullName>
    </submittedName>
</protein>
<reference evidence="3 4" key="1">
    <citation type="journal article" date="2016" name="Nat. Commun.">
        <title>Thousands of microbial genomes shed light on interconnected biogeochemical processes in an aquifer system.</title>
        <authorList>
            <person name="Anantharaman K."/>
            <person name="Brown C.T."/>
            <person name="Hug L.A."/>
            <person name="Sharon I."/>
            <person name="Castelle C.J."/>
            <person name="Probst A.J."/>
            <person name="Thomas B.C."/>
            <person name="Singh A."/>
            <person name="Wilkins M.J."/>
            <person name="Karaoz U."/>
            <person name="Brodie E.L."/>
            <person name="Williams K.H."/>
            <person name="Hubbard S.S."/>
            <person name="Banfield J.F."/>
        </authorList>
    </citation>
    <scope>NUCLEOTIDE SEQUENCE [LARGE SCALE GENOMIC DNA]</scope>
</reference>
<evidence type="ECO:0000313" key="4">
    <source>
        <dbReference type="Proteomes" id="UP000176198"/>
    </source>
</evidence>
<dbReference type="EMBL" id="MGFJ01000020">
    <property type="protein sequence ID" value="OGM02503.1"/>
    <property type="molecule type" value="Genomic_DNA"/>
</dbReference>